<keyword evidence="3 5" id="KW-0963">Cytoplasm</keyword>
<evidence type="ECO:0000256" key="3">
    <source>
        <dbReference type="ARBA" id="ARBA00022490"/>
    </source>
</evidence>
<keyword evidence="5" id="KW-0333">Golgi apparatus</keyword>
<name>A0A5J4VHI2_9EUKA</name>
<feature type="compositionally biased region" description="Low complexity" evidence="6">
    <location>
        <begin position="276"/>
        <end position="293"/>
    </location>
</feature>
<dbReference type="GO" id="GO:0006888">
    <property type="term" value="P:endoplasmic reticulum to Golgi vesicle-mediated transport"/>
    <property type="evidence" value="ECO:0007669"/>
    <property type="project" value="TreeGrafter"/>
</dbReference>
<dbReference type="AlphaFoldDB" id="A0A5J4VHI2"/>
<dbReference type="Gene3D" id="3.30.450.60">
    <property type="match status" value="1"/>
</dbReference>
<protein>
    <recommendedName>
        <fullName evidence="5">Coatomer subunit delta</fullName>
    </recommendedName>
</protein>
<feature type="compositionally biased region" description="Low complexity" evidence="6">
    <location>
        <begin position="373"/>
        <end position="391"/>
    </location>
</feature>
<evidence type="ECO:0000256" key="2">
    <source>
        <dbReference type="ARBA" id="ARBA00022448"/>
    </source>
</evidence>
<comment type="caution">
    <text evidence="8">The sequence shown here is derived from an EMBL/GenBank/DDBJ whole genome shotgun (WGS) entry which is preliminary data.</text>
</comment>
<sequence length="712" mass="79684">MSLCAGLINRQGKVLVHRTFCDEVSLGGLLPYLSRTIPIMSLSERTMLNFEQYRCIYQPLENTFFIFLATRRSSNIIEDRETLDLLVRIVKSFIGSGNLTEEEISNNMFNIIFAWDEAITNGVNNHLSISEIQTNLAMYSYDEILELSEKKEKERAAKKFNAQKLRELEEVRSGSYRRRTNPIVGVIGYALHGLSSRIDNGQSGTVGQAVSSILNGISHSIGAGSGRSTNNPEFGHIDNQDSSQSSSGQTSGKEKSWMVGFSNEDAQRLRAMRSASQNNKQSKQQYQQTPPQQLEKENQIEEKEDNINENEQTIEQQPVIVQNTPSIRPSTLQNSKQTTRTTSLVLKSKVGSKISAVDRLQKKNSPFGEETLNSINKENNSQQSSSQNKQSATQITSKQQQGPSLLDQEAINSIQQNLENIPIIRCEEKIGAKFDRTGTLQSVQLLGEMMIQGNLNSSGIKKSGFGLSITRGERVKEFTFRSNPKVDMSRFTQKDEIVPIQDSTLPSKLVRWKSIALDQQHSQSNILPIRIPLIPIVWLPEALDDNKSNSVTIEYNHSLLTQSNSGSEQDTSSPSASLEYFVPHILHNVIFEFNANKSIIEQFDDLNRDLVTNTDHGVSINTLTNKIVWRIGTVSADDSSARGSVDIRLPHDSLSHIFPLVIYFTSSELYCPIQIVAAREWDIKTQMLKSGSTSIVPVKVVSELVADVYEMK</sequence>
<dbReference type="InterPro" id="IPR028565">
    <property type="entry name" value="MHD"/>
</dbReference>
<evidence type="ECO:0000313" key="9">
    <source>
        <dbReference type="Proteomes" id="UP000324800"/>
    </source>
</evidence>
<dbReference type="GO" id="GO:0006890">
    <property type="term" value="P:retrograde vesicle-mediated transport, Golgi to endoplasmic reticulum"/>
    <property type="evidence" value="ECO:0007669"/>
    <property type="project" value="UniProtKB-UniRule"/>
</dbReference>
<keyword evidence="5" id="KW-0472">Membrane</keyword>
<dbReference type="GO" id="GO:0015031">
    <property type="term" value="P:protein transport"/>
    <property type="evidence" value="ECO:0007669"/>
    <property type="project" value="UniProtKB-KW"/>
</dbReference>
<comment type="similarity">
    <text evidence="1 5">Belongs to the adaptor complexes medium subunit family. Delta-COP subfamily.</text>
</comment>
<dbReference type="GO" id="GO:0030126">
    <property type="term" value="C:COPI vesicle coat"/>
    <property type="evidence" value="ECO:0007669"/>
    <property type="project" value="UniProtKB-UniRule"/>
</dbReference>
<evidence type="ECO:0000256" key="4">
    <source>
        <dbReference type="ARBA" id="ARBA00022927"/>
    </source>
</evidence>
<dbReference type="PROSITE" id="PS51072">
    <property type="entry name" value="MHD"/>
    <property type="match status" value="1"/>
</dbReference>
<reference evidence="8 9" key="1">
    <citation type="submission" date="2019-03" db="EMBL/GenBank/DDBJ databases">
        <title>Single cell metagenomics reveals metabolic interactions within the superorganism composed of flagellate Streblomastix strix and complex community of Bacteroidetes bacteria on its surface.</title>
        <authorList>
            <person name="Treitli S.C."/>
            <person name="Kolisko M."/>
            <person name="Husnik F."/>
            <person name="Keeling P."/>
            <person name="Hampl V."/>
        </authorList>
    </citation>
    <scope>NUCLEOTIDE SEQUENCE [LARGE SCALE GENOMIC DNA]</scope>
    <source>
        <strain evidence="8">ST1C</strain>
    </source>
</reference>
<organism evidence="8 9">
    <name type="scientific">Streblomastix strix</name>
    <dbReference type="NCBI Taxonomy" id="222440"/>
    <lineage>
        <taxon>Eukaryota</taxon>
        <taxon>Metamonada</taxon>
        <taxon>Preaxostyla</taxon>
        <taxon>Oxymonadida</taxon>
        <taxon>Streblomastigidae</taxon>
        <taxon>Streblomastix</taxon>
    </lineage>
</organism>
<feature type="region of interest" description="Disordered" evidence="6">
    <location>
        <begin position="223"/>
        <end position="256"/>
    </location>
</feature>
<dbReference type="SUPFAM" id="SSF64356">
    <property type="entry name" value="SNARE-like"/>
    <property type="match status" value="1"/>
</dbReference>
<evidence type="ECO:0000313" key="8">
    <source>
        <dbReference type="EMBL" id="KAA6382041.1"/>
    </source>
</evidence>
<feature type="compositionally biased region" description="Polar residues" evidence="6">
    <location>
        <begin position="313"/>
        <end position="344"/>
    </location>
</feature>
<evidence type="ECO:0000256" key="6">
    <source>
        <dbReference type="SAM" id="MobiDB-lite"/>
    </source>
</evidence>
<dbReference type="InterPro" id="IPR027059">
    <property type="entry name" value="Coatomer_dsu"/>
</dbReference>
<dbReference type="PANTHER" id="PTHR10121">
    <property type="entry name" value="COATOMER SUBUNIT DELTA"/>
    <property type="match status" value="1"/>
</dbReference>
<dbReference type="GO" id="GO:0000139">
    <property type="term" value="C:Golgi membrane"/>
    <property type="evidence" value="ECO:0007669"/>
    <property type="project" value="UniProtKB-SubCell"/>
</dbReference>
<dbReference type="OrthoDB" id="10266042at2759"/>
<keyword evidence="2 5" id="KW-0813">Transport</keyword>
<accession>A0A5J4VHI2</accession>
<comment type="subunit">
    <text evidence="5">Oligomeric complex that consists of at least the alpha, beta, beta', gamma, delta, epsilon and zeta subunits.</text>
</comment>
<gene>
    <name evidence="8" type="ORF">EZS28_022432</name>
</gene>
<feature type="compositionally biased region" description="Low complexity" evidence="6">
    <location>
        <begin position="242"/>
        <end position="251"/>
    </location>
</feature>
<evidence type="ECO:0000256" key="5">
    <source>
        <dbReference type="RuleBase" id="RU366052"/>
    </source>
</evidence>
<keyword evidence="4 5" id="KW-0653">Protein transport</keyword>
<evidence type="ECO:0000256" key="1">
    <source>
        <dbReference type="ARBA" id="ARBA00010516"/>
    </source>
</evidence>
<evidence type="ECO:0000259" key="7">
    <source>
        <dbReference type="PROSITE" id="PS51072"/>
    </source>
</evidence>
<dbReference type="GO" id="GO:0051645">
    <property type="term" value="P:Golgi localization"/>
    <property type="evidence" value="ECO:0007669"/>
    <property type="project" value="TreeGrafter"/>
</dbReference>
<feature type="region of interest" description="Disordered" evidence="6">
    <location>
        <begin position="361"/>
        <end position="404"/>
    </location>
</feature>
<keyword evidence="5" id="KW-0931">ER-Golgi transport</keyword>
<dbReference type="EMBL" id="SNRW01006996">
    <property type="protein sequence ID" value="KAA6382041.1"/>
    <property type="molecule type" value="Genomic_DNA"/>
</dbReference>
<proteinExistence type="inferred from homology"/>
<dbReference type="PANTHER" id="PTHR10121:SF0">
    <property type="entry name" value="COATOMER SUBUNIT DELTA"/>
    <property type="match status" value="1"/>
</dbReference>
<feature type="domain" description="MHD" evidence="7">
    <location>
        <begin position="419"/>
        <end position="712"/>
    </location>
</feature>
<comment type="subcellular location">
    <subcellularLocation>
        <location evidence="5">Cytoplasm</location>
    </subcellularLocation>
    <subcellularLocation>
        <location evidence="5">Golgi apparatus membrane</location>
        <topology evidence="5">Peripheral membrane protein</topology>
        <orientation evidence="5">Cytoplasmic side</orientation>
    </subcellularLocation>
    <subcellularLocation>
        <location evidence="5">Cytoplasmic vesicle</location>
        <location evidence="5">COPI-coated vesicle membrane</location>
        <topology evidence="5">Peripheral membrane protein</topology>
        <orientation evidence="5">Cytoplasmic side</orientation>
    </subcellularLocation>
</comment>
<dbReference type="InterPro" id="IPR011012">
    <property type="entry name" value="Longin-like_dom_sf"/>
</dbReference>
<comment type="function">
    <text evidence="5">The coatomer is a cytosolic protein complex that binds to dilysine motifs and reversibly associates with Golgi non-clathrin-coated vesicles, which further mediate biosynthetic protein transport from the ER, via the Golgi up to the trans Golgi network.</text>
</comment>
<feature type="region of interest" description="Disordered" evidence="6">
    <location>
        <begin position="272"/>
        <end position="297"/>
    </location>
</feature>
<dbReference type="Proteomes" id="UP000324800">
    <property type="component" value="Unassembled WGS sequence"/>
</dbReference>
<feature type="compositionally biased region" description="Polar residues" evidence="6">
    <location>
        <begin position="392"/>
        <end position="403"/>
    </location>
</feature>
<feature type="region of interest" description="Disordered" evidence="6">
    <location>
        <begin position="310"/>
        <end position="344"/>
    </location>
</feature>